<dbReference type="Gene3D" id="3.30.420.10">
    <property type="entry name" value="Ribonuclease H-like superfamily/Ribonuclease H"/>
    <property type="match status" value="1"/>
</dbReference>
<dbReference type="GO" id="GO:0003676">
    <property type="term" value="F:nucleic acid binding"/>
    <property type="evidence" value="ECO:0007669"/>
    <property type="project" value="InterPro"/>
</dbReference>
<proteinExistence type="predicted"/>
<evidence type="ECO:0000313" key="3">
    <source>
        <dbReference type="Proteomes" id="UP000887159"/>
    </source>
</evidence>
<organism evidence="2 3">
    <name type="scientific">Trichonephila clavipes</name>
    <name type="common">Golden silk orbweaver</name>
    <name type="synonym">Nephila clavipes</name>
    <dbReference type="NCBI Taxonomy" id="2585209"/>
    <lineage>
        <taxon>Eukaryota</taxon>
        <taxon>Metazoa</taxon>
        <taxon>Ecdysozoa</taxon>
        <taxon>Arthropoda</taxon>
        <taxon>Chelicerata</taxon>
        <taxon>Arachnida</taxon>
        <taxon>Araneae</taxon>
        <taxon>Araneomorphae</taxon>
        <taxon>Entelegynae</taxon>
        <taxon>Araneoidea</taxon>
        <taxon>Nephilidae</taxon>
        <taxon>Trichonephila</taxon>
    </lineage>
</organism>
<dbReference type="InterPro" id="IPR036397">
    <property type="entry name" value="RNaseH_sf"/>
</dbReference>
<feature type="compositionally biased region" description="Polar residues" evidence="1">
    <location>
        <begin position="1"/>
        <end position="11"/>
    </location>
</feature>
<evidence type="ECO:0000313" key="2">
    <source>
        <dbReference type="EMBL" id="GFX98159.1"/>
    </source>
</evidence>
<evidence type="ECO:0000256" key="1">
    <source>
        <dbReference type="SAM" id="MobiDB-lite"/>
    </source>
</evidence>
<reference evidence="2" key="1">
    <citation type="submission" date="2020-08" db="EMBL/GenBank/DDBJ databases">
        <title>Multicomponent nature underlies the extraordinary mechanical properties of spider dragline silk.</title>
        <authorList>
            <person name="Kono N."/>
            <person name="Nakamura H."/>
            <person name="Mori M."/>
            <person name="Yoshida Y."/>
            <person name="Ohtoshi R."/>
            <person name="Malay A.D."/>
            <person name="Moran D.A.P."/>
            <person name="Tomita M."/>
            <person name="Numata K."/>
            <person name="Arakawa K."/>
        </authorList>
    </citation>
    <scope>NUCLEOTIDE SEQUENCE</scope>
</reference>
<dbReference type="Proteomes" id="UP000887159">
    <property type="component" value="Unassembled WGS sequence"/>
</dbReference>
<protein>
    <recommendedName>
        <fullName evidence="4">Transposase</fullName>
    </recommendedName>
</protein>
<dbReference type="AlphaFoldDB" id="A0A8X6V9P2"/>
<evidence type="ECO:0008006" key="4">
    <source>
        <dbReference type="Google" id="ProtNLM"/>
    </source>
</evidence>
<comment type="caution">
    <text evidence="2">The sequence shown here is derived from an EMBL/GenBank/DDBJ whole genome shotgun (WGS) entry which is preliminary data.</text>
</comment>
<feature type="region of interest" description="Disordered" evidence="1">
    <location>
        <begin position="1"/>
        <end position="21"/>
    </location>
</feature>
<name>A0A8X6V9P2_TRICX</name>
<sequence length="116" mass="13611">MRNESHTTTLPENDRGQRAVKQLKRWPNQEDFIVHLGRLWKGINPYYIWPNTKFGFLLLTIESFEANSTPETAELANMRGTVFHQDNARPHTSIVTHQELEELNWGVFMYPLDVQT</sequence>
<keyword evidence="3" id="KW-1185">Reference proteome</keyword>
<dbReference type="EMBL" id="BMAU01021201">
    <property type="protein sequence ID" value="GFX98159.1"/>
    <property type="molecule type" value="Genomic_DNA"/>
</dbReference>
<accession>A0A8X6V9P2</accession>
<gene>
    <name evidence="2" type="ORF">TNCV_4908031</name>
</gene>